<evidence type="ECO:0000313" key="2">
    <source>
        <dbReference type="Proteomes" id="UP001054837"/>
    </source>
</evidence>
<sequence>MRSVFDLNSERPLTALQYISISSFAGFNTELLKAMRVCMVFSDSKQINHRIGFVNSDYIDGSLGPIVDENSKLSFAASWRTFSWSHNRKRIQSILPLHPRERSLGPIVDGEFKAFFHSILESIIFFSESKEDSKLSSTLSTRTFSFSHSRRRIQSILPLHPRERSLVLIVEGGFKASFHSILENILLVDGGFEAFFHSILENILLFS</sequence>
<evidence type="ECO:0008006" key="3">
    <source>
        <dbReference type="Google" id="ProtNLM"/>
    </source>
</evidence>
<evidence type="ECO:0000313" key="1">
    <source>
        <dbReference type="EMBL" id="GIY83385.1"/>
    </source>
</evidence>
<gene>
    <name evidence="1" type="ORF">CDAR_116331</name>
</gene>
<dbReference type="Proteomes" id="UP001054837">
    <property type="component" value="Unassembled WGS sequence"/>
</dbReference>
<dbReference type="EMBL" id="BPLQ01014820">
    <property type="protein sequence ID" value="GIY83385.1"/>
    <property type="molecule type" value="Genomic_DNA"/>
</dbReference>
<name>A0AAV4WPE7_9ARAC</name>
<keyword evidence="2" id="KW-1185">Reference proteome</keyword>
<protein>
    <recommendedName>
        <fullName evidence="3">Maturase K</fullName>
    </recommendedName>
</protein>
<dbReference type="AlphaFoldDB" id="A0AAV4WPE7"/>
<proteinExistence type="predicted"/>
<reference evidence="1 2" key="1">
    <citation type="submission" date="2021-06" db="EMBL/GenBank/DDBJ databases">
        <title>Caerostris darwini draft genome.</title>
        <authorList>
            <person name="Kono N."/>
            <person name="Arakawa K."/>
        </authorList>
    </citation>
    <scope>NUCLEOTIDE SEQUENCE [LARGE SCALE GENOMIC DNA]</scope>
</reference>
<comment type="caution">
    <text evidence="1">The sequence shown here is derived from an EMBL/GenBank/DDBJ whole genome shotgun (WGS) entry which is preliminary data.</text>
</comment>
<accession>A0AAV4WPE7</accession>
<organism evidence="1 2">
    <name type="scientific">Caerostris darwini</name>
    <dbReference type="NCBI Taxonomy" id="1538125"/>
    <lineage>
        <taxon>Eukaryota</taxon>
        <taxon>Metazoa</taxon>
        <taxon>Ecdysozoa</taxon>
        <taxon>Arthropoda</taxon>
        <taxon>Chelicerata</taxon>
        <taxon>Arachnida</taxon>
        <taxon>Araneae</taxon>
        <taxon>Araneomorphae</taxon>
        <taxon>Entelegynae</taxon>
        <taxon>Araneoidea</taxon>
        <taxon>Araneidae</taxon>
        <taxon>Caerostris</taxon>
    </lineage>
</organism>